<organism evidence="2 3">
    <name type="scientific">Bdellovibrio svalbardensis</name>
    <dbReference type="NCBI Taxonomy" id="2972972"/>
    <lineage>
        <taxon>Bacteria</taxon>
        <taxon>Pseudomonadati</taxon>
        <taxon>Bdellovibrionota</taxon>
        <taxon>Bdellovibrionia</taxon>
        <taxon>Bdellovibrionales</taxon>
        <taxon>Pseudobdellovibrionaceae</taxon>
        <taxon>Bdellovibrio</taxon>
    </lineage>
</organism>
<gene>
    <name evidence="2" type="ORF">NWE73_00955</name>
</gene>
<keyword evidence="1" id="KW-0812">Transmembrane</keyword>
<keyword evidence="1" id="KW-0472">Membrane</keyword>
<dbReference type="EMBL" id="JANRMI010000001">
    <property type="protein sequence ID" value="MDG0814910.1"/>
    <property type="molecule type" value="Genomic_DNA"/>
</dbReference>
<evidence type="ECO:0000313" key="2">
    <source>
        <dbReference type="EMBL" id="MDG0814910.1"/>
    </source>
</evidence>
<proteinExistence type="predicted"/>
<dbReference type="NCBIfam" id="TIGR02046">
    <property type="entry name" value="sdhC_b558_fam"/>
    <property type="match status" value="1"/>
</dbReference>
<dbReference type="RefSeq" id="WP_277576392.1">
    <property type="nucleotide sequence ID" value="NZ_JANRMI010000001.1"/>
</dbReference>
<keyword evidence="3" id="KW-1185">Reference proteome</keyword>
<feature type="transmembrane region" description="Helical" evidence="1">
    <location>
        <begin position="12"/>
        <end position="36"/>
    </location>
</feature>
<feature type="transmembrane region" description="Helical" evidence="1">
    <location>
        <begin position="56"/>
        <end position="80"/>
    </location>
</feature>
<evidence type="ECO:0000313" key="3">
    <source>
        <dbReference type="Proteomes" id="UP001152321"/>
    </source>
</evidence>
<feature type="transmembrane region" description="Helical" evidence="1">
    <location>
        <begin position="156"/>
        <end position="175"/>
    </location>
</feature>
<dbReference type="SUPFAM" id="SSF81343">
    <property type="entry name" value="Fumarate reductase respiratory complex transmembrane subunits"/>
    <property type="match status" value="1"/>
</dbReference>
<evidence type="ECO:0000256" key="1">
    <source>
        <dbReference type="SAM" id="Phobius"/>
    </source>
</evidence>
<dbReference type="InterPro" id="IPR011138">
    <property type="entry name" value="Cytochrome_b-558"/>
</dbReference>
<keyword evidence="1" id="KW-1133">Transmembrane helix</keyword>
<dbReference type="Proteomes" id="UP001152321">
    <property type="component" value="Unassembled WGS sequence"/>
</dbReference>
<dbReference type="Gene3D" id="1.20.1300.10">
    <property type="entry name" value="Fumarate reductase/succinate dehydrogenase, transmembrane subunit"/>
    <property type="match status" value="1"/>
</dbReference>
<comment type="caution">
    <text evidence="2">The sequence shown here is derived from an EMBL/GenBank/DDBJ whole genome shotgun (WGS) entry which is preliminary data.</text>
</comment>
<name>A0ABT6DF51_9BACT</name>
<dbReference type="CDD" id="cd03498">
    <property type="entry name" value="SQR_TypeB_2_TM"/>
    <property type="match status" value="1"/>
</dbReference>
<protein>
    <submittedName>
        <fullName evidence="2">Succinate dehydrogenase cytochrome b subunit</fullName>
    </submittedName>
</protein>
<sequence length="219" mass="23927">MSGFLGSTVGKKYLMGITGLIWAGFVLAHMAGNLLIFVSHDAYNSYGHALTSGNIIYVAETVLVLALIVHVYTAISLTISNRTAKDQRYAVSAGGKKKVSLASRTMAIQGSLILVFIILHIITFKYGTYYSTTVKGVEMRDLAKLMAEVFQSPGYVAWYVVCLILLGFHLSHGVGSTFQSLGLMEGTYRNTWKKLSYAYAVIVALGFIAQPTYLFLIAQ</sequence>
<dbReference type="InterPro" id="IPR034804">
    <property type="entry name" value="SQR/QFR_C/D"/>
</dbReference>
<reference evidence="2" key="1">
    <citation type="submission" date="2022-08" db="EMBL/GenBank/DDBJ databases">
        <title>Novel Bdellovibrio Species Isolated from Svalbard: Designation Bdellovibrio svalbardensis.</title>
        <authorList>
            <person name="Mitchell R.J."/>
            <person name="Choi S.Y."/>
        </authorList>
    </citation>
    <scope>NUCLEOTIDE SEQUENCE</scope>
    <source>
        <strain evidence="2">PAP01</strain>
    </source>
</reference>
<feature type="transmembrane region" description="Helical" evidence="1">
    <location>
        <begin position="196"/>
        <end position="218"/>
    </location>
</feature>
<accession>A0ABT6DF51</accession>